<dbReference type="EMBL" id="QGLL01000010">
    <property type="protein sequence ID" value="PXY81290.1"/>
    <property type="molecule type" value="Genomic_DNA"/>
</dbReference>
<dbReference type="RefSeq" id="WP_110452858.1">
    <property type="nucleotide sequence ID" value="NZ_QGLL01000010.1"/>
</dbReference>
<feature type="transmembrane region" description="Helical" evidence="1">
    <location>
        <begin position="347"/>
        <end position="375"/>
    </location>
</feature>
<feature type="transmembrane region" description="Helical" evidence="1">
    <location>
        <begin position="6"/>
        <end position="22"/>
    </location>
</feature>
<feature type="transmembrane region" description="Helical" evidence="1">
    <location>
        <begin position="387"/>
        <end position="411"/>
    </location>
</feature>
<comment type="caution">
    <text evidence="2">The sequence shown here is derived from an EMBL/GenBank/DDBJ whole genome shotgun (WGS) entry which is preliminary data.</text>
</comment>
<dbReference type="OrthoDB" id="4325159at2"/>
<evidence type="ECO:0000313" key="2">
    <source>
        <dbReference type="EMBL" id="PXY81290.1"/>
    </source>
</evidence>
<dbReference type="Pfam" id="PF02447">
    <property type="entry name" value="GntP_permease"/>
    <property type="match status" value="1"/>
</dbReference>
<sequence length="448" mass="46434">MDTGPLLVVLLIAIALIVLLIVKVRMHPSLALLIAAFFVAFVTRVPLDKIIDTIEKGVGDTLGFLTLIIGFGAVLGKLLEVSGGAQRLAQTMLRVFGKQHATIIMALLGLICGIPVFVEVGFVLLVPLVFVVAKEAGISRLKIGIPLATSLMVVHCILPPHPAATAIAGTLHADIGTVILLGLCVAVPSVLVGGVLFAHFAIPAHDPALIKDEEGGMGSFDEESEKKLPGFGITLLTILLPLLIMVTRTISARMLPSDILAMKWINVIGNPISALTIALLFAYWSLGLNKGFGLKQLQEITDGSFGPIGGILLIIGAGGAFNAVLTASGVAPGLAKAFSHLPVSPIILAWLIALILHFAVGSATVAMISAAGIVLPMLAANPGLSPAILALAIGAGAIGLTHVTDSLFWMVKEYLHISVPQAYKTLTVGTSITSVIALGVTLLLSLVV</sequence>
<feature type="transmembrane region" description="Helical" evidence="1">
    <location>
        <begin position="100"/>
        <end position="133"/>
    </location>
</feature>
<feature type="transmembrane region" description="Helical" evidence="1">
    <location>
        <begin position="306"/>
        <end position="335"/>
    </location>
</feature>
<dbReference type="InterPro" id="IPR003474">
    <property type="entry name" value="Glcn_transporter"/>
</dbReference>
<feature type="transmembrane region" description="Helical" evidence="1">
    <location>
        <begin position="139"/>
        <end position="158"/>
    </location>
</feature>
<proteinExistence type="predicted"/>
<reference evidence="2 3" key="1">
    <citation type="submission" date="2018-05" db="EMBL/GenBank/DDBJ databases">
        <title>Reference genomes for bee gut microbiota database.</title>
        <authorList>
            <person name="Ellegaard K.M."/>
        </authorList>
    </citation>
    <scope>NUCLEOTIDE SEQUENCE [LARGE SCALE GENOMIC DNA]</scope>
    <source>
        <strain evidence="2 3">ESL0200</strain>
    </source>
</reference>
<keyword evidence="1" id="KW-0812">Transmembrane</keyword>
<dbReference type="PANTHER" id="PTHR30354:SF6">
    <property type="entry name" value="D-SERINE TRANSPORTER DSDX"/>
    <property type="match status" value="1"/>
</dbReference>
<organism evidence="2 3">
    <name type="scientific">Bifidobacterium asteroides</name>
    <dbReference type="NCBI Taxonomy" id="1684"/>
    <lineage>
        <taxon>Bacteria</taxon>
        <taxon>Bacillati</taxon>
        <taxon>Actinomycetota</taxon>
        <taxon>Actinomycetes</taxon>
        <taxon>Bifidobacteriales</taxon>
        <taxon>Bifidobacteriaceae</taxon>
        <taxon>Bifidobacterium</taxon>
    </lineage>
</organism>
<dbReference type="GO" id="GO:0015128">
    <property type="term" value="F:gluconate transmembrane transporter activity"/>
    <property type="evidence" value="ECO:0007669"/>
    <property type="project" value="InterPro"/>
</dbReference>
<name>A0A318M2L2_9BIFI</name>
<feature type="transmembrane region" description="Helical" evidence="1">
    <location>
        <begin position="228"/>
        <end position="246"/>
    </location>
</feature>
<evidence type="ECO:0000313" key="3">
    <source>
        <dbReference type="Proteomes" id="UP000247744"/>
    </source>
</evidence>
<dbReference type="NCBIfam" id="TIGR00791">
    <property type="entry name" value="gntP"/>
    <property type="match status" value="1"/>
</dbReference>
<keyword evidence="1" id="KW-0472">Membrane</keyword>
<feature type="transmembrane region" description="Helical" evidence="1">
    <location>
        <begin position="178"/>
        <end position="202"/>
    </location>
</feature>
<keyword evidence="1" id="KW-1133">Transmembrane helix</keyword>
<dbReference type="Proteomes" id="UP000247744">
    <property type="component" value="Unassembled WGS sequence"/>
</dbReference>
<feature type="transmembrane region" description="Helical" evidence="1">
    <location>
        <begin position="29"/>
        <end position="47"/>
    </location>
</feature>
<evidence type="ECO:0000256" key="1">
    <source>
        <dbReference type="SAM" id="Phobius"/>
    </source>
</evidence>
<gene>
    <name evidence="2" type="ORF">DKK75_07765</name>
</gene>
<accession>A0A318M2L2</accession>
<dbReference type="PIRSF" id="PIRSF002746">
    <property type="entry name" value="Gluconate_transporter"/>
    <property type="match status" value="1"/>
</dbReference>
<feature type="transmembrane region" description="Helical" evidence="1">
    <location>
        <begin position="62"/>
        <end position="79"/>
    </location>
</feature>
<dbReference type="AlphaFoldDB" id="A0A318M2L2"/>
<dbReference type="GO" id="GO:0005886">
    <property type="term" value="C:plasma membrane"/>
    <property type="evidence" value="ECO:0007669"/>
    <property type="project" value="TreeGrafter"/>
</dbReference>
<feature type="transmembrane region" description="Helical" evidence="1">
    <location>
        <begin position="267"/>
        <end position="286"/>
    </location>
</feature>
<protein>
    <submittedName>
        <fullName evidence="2">Permease DsdX</fullName>
    </submittedName>
</protein>
<dbReference type="PANTHER" id="PTHR30354">
    <property type="entry name" value="GNT FAMILY GLUCONATE TRANSPORTER"/>
    <property type="match status" value="1"/>
</dbReference>
<feature type="transmembrane region" description="Helical" evidence="1">
    <location>
        <begin position="423"/>
        <end position="447"/>
    </location>
</feature>